<feature type="domain" description="Transporter-associated" evidence="11">
    <location>
        <begin position="341"/>
        <end position="421"/>
    </location>
</feature>
<dbReference type="PANTHER" id="PTHR22777">
    <property type="entry name" value="HEMOLYSIN-RELATED"/>
    <property type="match status" value="1"/>
</dbReference>
<dbReference type="GO" id="GO:0050660">
    <property type="term" value="F:flavin adenine dinucleotide binding"/>
    <property type="evidence" value="ECO:0007669"/>
    <property type="project" value="InterPro"/>
</dbReference>
<dbReference type="Pfam" id="PF01595">
    <property type="entry name" value="CNNM"/>
    <property type="match status" value="1"/>
</dbReference>
<dbReference type="Gene3D" id="3.10.580.10">
    <property type="entry name" value="CBS-domain"/>
    <property type="match status" value="1"/>
</dbReference>
<evidence type="ECO:0000256" key="3">
    <source>
        <dbReference type="ARBA" id="ARBA00022475"/>
    </source>
</evidence>
<feature type="transmembrane region" description="Helical" evidence="9">
    <location>
        <begin position="66"/>
        <end position="85"/>
    </location>
</feature>
<dbReference type="AlphaFoldDB" id="A0A3M0G5V9"/>
<evidence type="ECO:0000259" key="10">
    <source>
        <dbReference type="SMART" id="SM00116"/>
    </source>
</evidence>
<feature type="domain" description="CBS" evidence="10">
    <location>
        <begin position="278"/>
        <end position="326"/>
    </location>
</feature>
<dbReference type="SMART" id="SM01091">
    <property type="entry name" value="CorC_HlyC"/>
    <property type="match status" value="1"/>
</dbReference>
<comment type="similarity">
    <text evidence="2">Belongs to the UPF0053 family.</text>
</comment>
<dbReference type="OrthoDB" id="110231at2"/>
<evidence type="ECO:0000313" key="12">
    <source>
        <dbReference type="EMBL" id="RMB59948.1"/>
    </source>
</evidence>
<dbReference type="PANTHER" id="PTHR22777:SF32">
    <property type="entry name" value="UPF0053 INNER MEMBRANE PROTEIN YFJD"/>
    <property type="match status" value="1"/>
</dbReference>
<keyword evidence="3" id="KW-1003">Cell membrane</keyword>
<dbReference type="InterPro" id="IPR002550">
    <property type="entry name" value="CNNM"/>
</dbReference>
<reference evidence="12 13" key="1">
    <citation type="submission" date="2018-10" db="EMBL/GenBank/DDBJ databases">
        <title>Tessaracoccus antarcticuss sp. nov., isolated from sediment.</title>
        <authorList>
            <person name="Zhou L.Y."/>
            <person name="Du Z.J."/>
        </authorList>
    </citation>
    <scope>NUCLEOTIDE SEQUENCE [LARGE SCALE GENOMIC DNA]</scope>
    <source>
        <strain evidence="12 13">JDX10</strain>
    </source>
</reference>
<evidence type="ECO:0000256" key="5">
    <source>
        <dbReference type="ARBA" id="ARBA00022737"/>
    </source>
</evidence>
<dbReference type="InterPro" id="IPR044751">
    <property type="entry name" value="Ion_transp-like_CBS"/>
</dbReference>
<dbReference type="Gene3D" id="3.30.465.10">
    <property type="match status" value="1"/>
</dbReference>
<keyword evidence="5" id="KW-0677">Repeat</keyword>
<protein>
    <submittedName>
        <fullName evidence="12">HlyC/CorC family transporter</fullName>
    </submittedName>
</protein>
<feature type="transmembrane region" description="Helical" evidence="9">
    <location>
        <begin position="92"/>
        <end position="112"/>
    </location>
</feature>
<keyword evidence="8 9" id="KW-0472">Membrane</keyword>
<dbReference type="Pfam" id="PF03471">
    <property type="entry name" value="CorC_HlyC"/>
    <property type="match status" value="1"/>
</dbReference>
<keyword evidence="7" id="KW-0129">CBS domain</keyword>
<evidence type="ECO:0000256" key="2">
    <source>
        <dbReference type="ARBA" id="ARBA00006337"/>
    </source>
</evidence>
<keyword evidence="4 9" id="KW-0812">Transmembrane</keyword>
<comment type="subcellular location">
    <subcellularLocation>
        <location evidence="1">Cell membrane</location>
        <topology evidence="1">Multi-pass membrane protein</topology>
    </subcellularLocation>
</comment>
<dbReference type="SUPFAM" id="SSF54631">
    <property type="entry name" value="CBS-domain pair"/>
    <property type="match status" value="1"/>
</dbReference>
<dbReference type="InterPro" id="IPR016169">
    <property type="entry name" value="FAD-bd_PCMH_sub2"/>
</dbReference>
<dbReference type="GO" id="GO:0005886">
    <property type="term" value="C:plasma membrane"/>
    <property type="evidence" value="ECO:0007669"/>
    <property type="project" value="UniProtKB-SubCell"/>
</dbReference>
<evidence type="ECO:0000259" key="11">
    <source>
        <dbReference type="SMART" id="SM01091"/>
    </source>
</evidence>
<dbReference type="SUPFAM" id="SSF56176">
    <property type="entry name" value="FAD-binding/transporter-associated domain-like"/>
    <property type="match status" value="1"/>
</dbReference>
<dbReference type="EMBL" id="REFW01000002">
    <property type="protein sequence ID" value="RMB59948.1"/>
    <property type="molecule type" value="Genomic_DNA"/>
</dbReference>
<comment type="caution">
    <text evidence="12">The sequence shown here is derived from an EMBL/GenBank/DDBJ whole genome shotgun (WGS) entry which is preliminary data.</text>
</comment>
<evidence type="ECO:0000256" key="8">
    <source>
        <dbReference type="ARBA" id="ARBA00023136"/>
    </source>
</evidence>
<evidence type="ECO:0000256" key="4">
    <source>
        <dbReference type="ARBA" id="ARBA00022692"/>
    </source>
</evidence>
<sequence length="433" mass="47469">MTQSQWIELAVALVLALFAGLLAAAETALSLISKSRAERMAEEDGRGAQRIKLIAQDPAPSINAVMFVRMLCEVTSITTVALVVFTNLGTPWGRIGTTVGIMFVVAFILWGVAPRTLGRQHPEQVMRTFSPLISLLTTVFGSIAQLMVLLGNALTPGKGFADGPFSSEAELRDLVDIAQAADVIEARESKMIHSVFELGDTLVKEVMVPRPDMVFTHRDRTLRQLLSLALRSGFSRIPVVGDGIDDVLGVIYLKDVAKRIYDFPDSERLETVADLMRPATFVPDSKPATELLRDMQLRHSHVVIVVDEFGGTAGLATIEDIIEEIVGEIVDEYDHEGEPVVELEPGYYRISSRLPLDEMGDLFGVEMNDDDVETVGGMMAKLLNVVPIPGSQVTFEGIEMTADRAVGRRHQIGTVLVRRAPHPTHDAEERDDD</sequence>
<name>A0A3M0G5V9_9ACTN</name>
<feature type="domain" description="CBS" evidence="10">
    <location>
        <begin position="212"/>
        <end position="261"/>
    </location>
</feature>
<evidence type="ECO:0000256" key="7">
    <source>
        <dbReference type="ARBA" id="ARBA00023122"/>
    </source>
</evidence>
<organism evidence="12 13">
    <name type="scientific">Tessaracoccus antarcticus</name>
    <dbReference type="NCBI Taxonomy" id="2479848"/>
    <lineage>
        <taxon>Bacteria</taxon>
        <taxon>Bacillati</taxon>
        <taxon>Actinomycetota</taxon>
        <taxon>Actinomycetes</taxon>
        <taxon>Propionibacteriales</taxon>
        <taxon>Propionibacteriaceae</taxon>
        <taxon>Tessaracoccus</taxon>
    </lineage>
</organism>
<dbReference type="SMART" id="SM00116">
    <property type="entry name" value="CBS"/>
    <property type="match status" value="2"/>
</dbReference>
<dbReference type="InterPro" id="IPR036318">
    <property type="entry name" value="FAD-bd_PCMH-like_sf"/>
</dbReference>
<evidence type="ECO:0000313" key="13">
    <source>
        <dbReference type="Proteomes" id="UP000275256"/>
    </source>
</evidence>
<dbReference type="FunFam" id="3.10.580.10:FF:000002">
    <property type="entry name" value="Magnesium/cobalt efflux protein CorC"/>
    <property type="match status" value="1"/>
</dbReference>
<dbReference type="InterPro" id="IPR005170">
    <property type="entry name" value="Transptr-assoc_dom"/>
</dbReference>
<evidence type="ECO:0000256" key="1">
    <source>
        <dbReference type="ARBA" id="ARBA00004651"/>
    </source>
</evidence>
<dbReference type="Pfam" id="PF00571">
    <property type="entry name" value="CBS"/>
    <property type="match status" value="2"/>
</dbReference>
<dbReference type="InterPro" id="IPR000644">
    <property type="entry name" value="CBS_dom"/>
</dbReference>
<keyword evidence="6 9" id="KW-1133">Transmembrane helix</keyword>
<gene>
    <name evidence="12" type="ORF">EAX62_09475</name>
</gene>
<proteinExistence type="inferred from homology"/>
<dbReference type="RefSeq" id="WP_121901429.1">
    <property type="nucleotide sequence ID" value="NZ_REFW01000002.1"/>
</dbReference>
<dbReference type="InterPro" id="IPR046342">
    <property type="entry name" value="CBS_dom_sf"/>
</dbReference>
<accession>A0A3M0G5V9</accession>
<evidence type="ECO:0000256" key="9">
    <source>
        <dbReference type="SAM" id="Phobius"/>
    </source>
</evidence>
<dbReference type="CDD" id="cd04590">
    <property type="entry name" value="CBS_pair_CorC_HlyC_assoc"/>
    <property type="match status" value="1"/>
</dbReference>
<dbReference type="Proteomes" id="UP000275256">
    <property type="component" value="Unassembled WGS sequence"/>
</dbReference>
<keyword evidence="13" id="KW-1185">Reference proteome</keyword>
<evidence type="ECO:0000256" key="6">
    <source>
        <dbReference type="ARBA" id="ARBA00022989"/>
    </source>
</evidence>
<feature type="transmembrane region" description="Helical" evidence="9">
    <location>
        <begin position="132"/>
        <end position="150"/>
    </location>
</feature>